<feature type="compositionally biased region" description="Polar residues" evidence="1">
    <location>
        <begin position="86"/>
        <end position="96"/>
    </location>
</feature>
<proteinExistence type="predicted"/>
<dbReference type="GeneID" id="68114467"/>
<keyword evidence="3" id="KW-1185">Reference proteome</keyword>
<dbReference type="RefSeq" id="XP_044558575.1">
    <property type="nucleotide sequence ID" value="XM_044710973.1"/>
</dbReference>
<feature type="region of interest" description="Disordered" evidence="1">
    <location>
        <begin position="81"/>
        <end position="120"/>
    </location>
</feature>
<feature type="compositionally biased region" description="Polar residues" evidence="1">
    <location>
        <begin position="110"/>
        <end position="120"/>
    </location>
</feature>
<organism evidence="2 3">
    <name type="scientific">Naegleria fowleri</name>
    <name type="common">Brain eating amoeba</name>
    <dbReference type="NCBI Taxonomy" id="5763"/>
    <lineage>
        <taxon>Eukaryota</taxon>
        <taxon>Discoba</taxon>
        <taxon>Heterolobosea</taxon>
        <taxon>Tetramitia</taxon>
        <taxon>Eutetramitia</taxon>
        <taxon>Vahlkampfiidae</taxon>
        <taxon>Naegleria</taxon>
    </lineage>
</organism>
<gene>
    <name evidence="2" type="ORF">FDP41_007249</name>
</gene>
<comment type="caution">
    <text evidence="2">The sequence shown here is derived from an EMBL/GenBank/DDBJ whole genome shotgun (WGS) entry which is preliminary data.</text>
</comment>
<protein>
    <submittedName>
        <fullName evidence="2">Uncharacterized protein</fullName>
    </submittedName>
</protein>
<dbReference type="EMBL" id="VFQX01000058">
    <property type="protein sequence ID" value="KAF0973862.1"/>
    <property type="molecule type" value="Genomic_DNA"/>
</dbReference>
<sequence length="160" mass="19065">MLEMQTSTFMYSQVSIQHSVIPNDVFDLKLLDNSLNKQTLDTSTYADNMTQCGIYMHERKHTQQQDWCSLRFENLDSDFKKRKYDNNNQDATNEFQITKKKKNEPYSMKSVGNTSSPPQSNTIYLEWMKRRSNTEQVYEYFIHNREHDFINSDNSMTLDE</sequence>
<dbReference type="VEuPathDB" id="AmoebaDB:FDP41_007249"/>
<evidence type="ECO:0000313" key="3">
    <source>
        <dbReference type="Proteomes" id="UP000444721"/>
    </source>
</evidence>
<reference evidence="2 3" key="1">
    <citation type="journal article" date="2019" name="Sci. Rep.">
        <title>Nanopore sequencing improves the draft genome of the human pathogenic amoeba Naegleria fowleri.</title>
        <authorList>
            <person name="Liechti N."/>
            <person name="Schurch N."/>
            <person name="Bruggmann R."/>
            <person name="Wittwer M."/>
        </authorList>
    </citation>
    <scope>NUCLEOTIDE SEQUENCE [LARGE SCALE GENOMIC DNA]</scope>
    <source>
        <strain evidence="2 3">ATCC 30894</strain>
    </source>
</reference>
<dbReference type="VEuPathDB" id="AmoebaDB:NfTy_009810"/>
<accession>A0A6A5BGE6</accession>
<dbReference type="Proteomes" id="UP000444721">
    <property type="component" value="Unassembled WGS sequence"/>
</dbReference>
<dbReference type="AlphaFoldDB" id="A0A6A5BGE6"/>
<name>A0A6A5BGE6_NAEFO</name>
<dbReference type="VEuPathDB" id="AmoebaDB:NF0089060"/>
<evidence type="ECO:0000256" key="1">
    <source>
        <dbReference type="SAM" id="MobiDB-lite"/>
    </source>
</evidence>
<evidence type="ECO:0000313" key="2">
    <source>
        <dbReference type="EMBL" id="KAF0973862.1"/>
    </source>
</evidence>